<dbReference type="STRING" id="161767.ENSAPEP00000024128"/>
<name>A0A3P8TL74_AMPPE</name>
<dbReference type="Pfam" id="PF07686">
    <property type="entry name" value="V-set"/>
    <property type="match status" value="1"/>
</dbReference>
<organism evidence="5 6">
    <name type="scientific">Amphiprion percula</name>
    <name type="common">Orange clownfish</name>
    <name type="synonym">Lutjanus percula</name>
    <dbReference type="NCBI Taxonomy" id="161767"/>
    <lineage>
        <taxon>Eukaryota</taxon>
        <taxon>Metazoa</taxon>
        <taxon>Chordata</taxon>
        <taxon>Craniata</taxon>
        <taxon>Vertebrata</taxon>
        <taxon>Euteleostomi</taxon>
        <taxon>Actinopterygii</taxon>
        <taxon>Neopterygii</taxon>
        <taxon>Teleostei</taxon>
        <taxon>Neoteleostei</taxon>
        <taxon>Acanthomorphata</taxon>
        <taxon>Ovalentaria</taxon>
        <taxon>Pomacentridae</taxon>
        <taxon>Amphiprion</taxon>
    </lineage>
</organism>
<evidence type="ECO:0000256" key="3">
    <source>
        <dbReference type="ARBA" id="ARBA00043265"/>
    </source>
</evidence>
<dbReference type="Ensembl" id="ENSAPET00000024761.1">
    <property type="protein sequence ID" value="ENSAPEP00000024128.1"/>
    <property type="gene ID" value="ENSAPEG00000017153.1"/>
</dbReference>
<evidence type="ECO:0000256" key="1">
    <source>
        <dbReference type="ARBA" id="ARBA00022859"/>
    </source>
</evidence>
<accession>A0A3P8TL74</accession>
<dbReference type="SUPFAM" id="SSF48726">
    <property type="entry name" value="Immunoglobulin"/>
    <property type="match status" value="1"/>
</dbReference>
<protein>
    <recommendedName>
        <fullName evidence="4">Ig-like domain-containing protein</fullName>
    </recommendedName>
</protein>
<dbReference type="GeneTree" id="ENSGT01020000230358"/>
<dbReference type="PANTHER" id="PTHR23266">
    <property type="entry name" value="IMMUNOGLOBULIN HEAVY CHAIN"/>
    <property type="match status" value="1"/>
</dbReference>
<dbReference type="InterPro" id="IPR007110">
    <property type="entry name" value="Ig-like_dom"/>
</dbReference>
<dbReference type="InterPro" id="IPR013106">
    <property type="entry name" value="Ig_V-set"/>
</dbReference>
<feature type="domain" description="Ig-like" evidence="4">
    <location>
        <begin position="18"/>
        <end position="114"/>
    </location>
</feature>
<evidence type="ECO:0000313" key="5">
    <source>
        <dbReference type="Ensembl" id="ENSAPEP00000024128.1"/>
    </source>
</evidence>
<keyword evidence="1" id="KW-0391">Immunity</keyword>
<dbReference type="InterPro" id="IPR050199">
    <property type="entry name" value="IgHV"/>
</dbReference>
<proteinExistence type="predicted"/>
<dbReference type="Proteomes" id="UP000265080">
    <property type="component" value="Chromosome 14"/>
</dbReference>
<keyword evidence="2" id="KW-1064">Adaptive immunity</keyword>
<dbReference type="InterPro" id="IPR013783">
    <property type="entry name" value="Ig-like_fold"/>
</dbReference>
<reference evidence="5 6" key="1">
    <citation type="submission" date="2018-03" db="EMBL/GenBank/DDBJ databases">
        <title>Finding Nemo's genes: A chromosome-scale reference assembly of the genome of the orange clownfish Amphiprion percula.</title>
        <authorList>
            <person name="Lehmann R."/>
        </authorList>
    </citation>
    <scope>NUCLEOTIDE SEQUENCE</scope>
</reference>
<reference evidence="5" key="3">
    <citation type="submission" date="2025-09" db="UniProtKB">
        <authorList>
            <consortium name="Ensembl"/>
        </authorList>
    </citation>
    <scope>IDENTIFICATION</scope>
</reference>
<evidence type="ECO:0000256" key="2">
    <source>
        <dbReference type="ARBA" id="ARBA00023130"/>
    </source>
</evidence>
<evidence type="ECO:0000313" key="6">
    <source>
        <dbReference type="Proteomes" id="UP000265080"/>
    </source>
</evidence>
<keyword evidence="6" id="KW-1185">Reference proteome</keyword>
<dbReference type="InterPro" id="IPR036179">
    <property type="entry name" value="Ig-like_dom_sf"/>
</dbReference>
<dbReference type="AlphaFoldDB" id="A0A3P8TL74"/>
<dbReference type="OMA" id="IQQYNIR"/>
<keyword evidence="3" id="KW-1280">Immunoglobulin</keyword>
<reference evidence="5" key="2">
    <citation type="submission" date="2025-08" db="UniProtKB">
        <authorList>
            <consortium name="Ensembl"/>
        </authorList>
    </citation>
    <scope>IDENTIFICATION</scope>
</reference>
<sequence>MSWFGLKLNSFTACCTGQSMESIPSSSVVKRPGETLSLSCRGSGFTFTCCSMHWIRQPAGKGLEWLGRGYSNPSSNTYSSSVQGRIEISRDDSNSMVYLRLSNLQPEDSAVYYCAKYTQWFKSSERLYKNIQQYNIRRTDRGYEVDDPCLSEWPPSCSVSVSPPHPPMSSV</sequence>
<dbReference type="GO" id="GO:0002250">
    <property type="term" value="P:adaptive immune response"/>
    <property type="evidence" value="ECO:0007669"/>
    <property type="project" value="UniProtKB-KW"/>
</dbReference>
<dbReference type="Gene3D" id="2.60.40.10">
    <property type="entry name" value="Immunoglobulins"/>
    <property type="match status" value="1"/>
</dbReference>
<dbReference type="SMART" id="SM00409">
    <property type="entry name" value="IG"/>
    <property type="match status" value="1"/>
</dbReference>
<dbReference type="GO" id="GO:0019814">
    <property type="term" value="C:immunoglobulin complex"/>
    <property type="evidence" value="ECO:0007669"/>
    <property type="project" value="UniProtKB-KW"/>
</dbReference>
<evidence type="ECO:0000259" key="4">
    <source>
        <dbReference type="PROSITE" id="PS50835"/>
    </source>
</evidence>
<dbReference type="PROSITE" id="PS50835">
    <property type="entry name" value="IG_LIKE"/>
    <property type="match status" value="1"/>
</dbReference>
<dbReference type="SMART" id="SM00406">
    <property type="entry name" value="IGv"/>
    <property type="match status" value="1"/>
</dbReference>
<dbReference type="GO" id="GO:0005576">
    <property type="term" value="C:extracellular region"/>
    <property type="evidence" value="ECO:0007669"/>
    <property type="project" value="UniProtKB-ARBA"/>
</dbReference>
<dbReference type="InterPro" id="IPR003599">
    <property type="entry name" value="Ig_sub"/>
</dbReference>